<name>A0A5E4N8M6_9HEMI</name>
<organism evidence="1 2">
    <name type="scientific">Cinara cedri</name>
    <dbReference type="NCBI Taxonomy" id="506608"/>
    <lineage>
        <taxon>Eukaryota</taxon>
        <taxon>Metazoa</taxon>
        <taxon>Ecdysozoa</taxon>
        <taxon>Arthropoda</taxon>
        <taxon>Hexapoda</taxon>
        <taxon>Insecta</taxon>
        <taxon>Pterygota</taxon>
        <taxon>Neoptera</taxon>
        <taxon>Paraneoptera</taxon>
        <taxon>Hemiptera</taxon>
        <taxon>Sternorrhyncha</taxon>
        <taxon>Aphidomorpha</taxon>
        <taxon>Aphidoidea</taxon>
        <taxon>Aphididae</taxon>
        <taxon>Lachninae</taxon>
        <taxon>Cinara</taxon>
    </lineage>
</organism>
<dbReference type="EMBL" id="CABPRJ010001912">
    <property type="protein sequence ID" value="VVC41108.1"/>
    <property type="molecule type" value="Genomic_DNA"/>
</dbReference>
<dbReference type="Proteomes" id="UP000325440">
    <property type="component" value="Unassembled WGS sequence"/>
</dbReference>
<gene>
    <name evidence="1" type="ORF">CINCED_3A013662</name>
</gene>
<sequence>MKRWLHLKRKNSDVDDEKTVYEKKKSTKLHKYDSNYLSMGFTCNGFEEEPKPQCVTVPDISRNWIQQPF</sequence>
<evidence type="ECO:0000313" key="2">
    <source>
        <dbReference type="Proteomes" id="UP000325440"/>
    </source>
</evidence>
<evidence type="ECO:0000313" key="1">
    <source>
        <dbReference type="EMBL" id="VVC41108.1"/>
    </source>
</evidence>
<keyword evidence="2" id="KW-1185">Reference proteome</keyword>
<proteinExistence type="predicted"/>
<accession>A0A5E4N8M6</accession>
<dbReference type="AlphaFoldDB" id="A0A5E4N8M6"/>
<reference evidence="1 2" key="1">
    <citation type="submission" date="2019-08" db="EMBL/GenBank/DDBJ databases">
        <authorList>
            <person name="Alioto T."/>
            <person name="Alioto T."/>
            <person name="Gomez Garrido J."/>
        </authorList>
    </citation>
    <scope>NUCLEOTIDE SEQUENCE [LARGE SCALE GENOMIC DNA]</scope>
</reference>
<protein>
    <submittedName>
        <fullName evidence="1">Uncharacterized protein</fullName>
    </submittedName>
</protein>